<evidence type="ECO:0000259" key="8">
    <source>
        <dbReference type="Pfam" id="PF11890"/>
    </source>
</evidence>
<dbReference type="InterPro" id="IPR038251">
    <property type="entry name" value="PdxB_dimer_sf"/>
</dbReference>
<comment type="caution">
    <text evidence="9">The sequence shown here is derived from an EMBL/GenBank/DDBJ whole genome shotgun (WGS) entry which is preliminary data.</text>
</comment>
<evidence type="ECO:0000256" key="3">
    <source>
        <dbReference type="ARBA" id="ARBA00023027"/>
    </source>
</evidence>
<dbReference type="SUPFAM" id="SSF52283">
    <property type="entry name" value="Formate/glycerate dehydrogenase catalytic domain-like"/>
    <property type="match status" value="1"/>
</dbReference>
<feature type="domain" description="Erythronate-4-phosphate dehydrogenase dimerisation" evidence="8">
    <location>
        <begin position="307"/>
        <end position="373"/>
    </location>
</feature>
<evidence type="ECO:0000256" key="2">
    <source>
        <dbReference type="ARBA" id="ARBA00023002"/>
    </source>
</evidence>
<proteinExistence type="inferred from homology"/>
<dbReference type="PANTHER" id="PTHR10996">
    <property type="entry name" value="2-HYDROXYACID DEHYDROGENASE-RELATED"/>
    <property type="match status" value="1"/>
</dbReference>
<comment type="similarity">
    <text evidence="5">Belongs to the D-isomer specific 2-hydroxyacid dehydrogenase family. PdxB subfamily.</text>
</comment>
<dbReference type="EC" id="1.1.1.290" evidence="5"/>
<feature type="domain" description="D-isomer specific 2-hydroxyacid dehydrogenase NAD-binding" evidence="7">
    <location>
        <begin position="115"/>
        <end position="257"/>
    </location>
</feature>
<evidence type="ECO:0000256" key="1">
    <source>
        <dbReference type="ARBA" id="ARBA00022490"/>
    </source>
</evidence>
<feature type="active site" evidence="5">
    <location>
        <position position="211"/>
    </location>
</feature>
<sequence length="382" mass="40257">MTESRLHIVADRNIPAVEETFGHWGTVQSVEGRSLQAADLEDADVLLVRSVTPVNEQLLADTPVRFVGTATAGLDHVDTAWLAARGIAFAAAPGANANSVVEYVLAVIAGVDDVLERLLAGGRVGIVGYGHVGRSLAQRLGAVGIASLQYDPWLDADTLPEPAALAEVLDCSVVSLHTSLTRAPPWPSYHLLAAPELATMDAKTLLINASRGPVIDNTALLARLQQSQPPRCALDVWEAEPLVPPALLAAARYGTAHIAGYSHDAKLAATRMLAEALATRFNLGEPGAGSIEPAASLSIPAELAGGALLRFLWQARYDLAADDKRLREAVLGASAADAMRGFDALRRNYPQRRELAGSTVLISNENQVALAEATGAMVERVG</sequence>
<keyword evidence="3 5" id="KW-0520">NAD</keyword>
<dbReference type="GO" id="GO:0051287">
    <property type="term" value="F:NAD binding"/>
    <property type="evidence" value="ECO:0007669"/>
    <property type="project" value="InterPro"/>
</dbReference>
<feature type="binding site" evidence="5">
    <location>
        <position position="50"/>
    </location>
    <ligand>
        <name>substrate</name>
    </ligand>
</feature>
<feature type="binding site" evidence="5">
    <location>
        <position position="235"/>
    </location>
    <ligand>
        <name>NAD(+)</name>
        <dbReference type="ChEBI" id="CHEBI:57540"/>
    </ligand>
</feature>
<keyword evidence="4 5" id="KW-0664">Pyridoxine biosynthesis</keyword>
<comment type="pathway">
    <text evidence="5">Cofactor biosynthesis; pyridoxine 5'-phosphate biosynthesis; pyridoxine 5'-phosphate from D-erythrose 4-phosphate: step 2/5.</text>
</comment>
<comment type="catalytic activity">
    <reaction evidence="5">
        <text>4-phospho-D-erythronate + NAD(+) = (R)-3-hydroxy-2-oxo-4-phosphooxybutanoate + NADH + H(+)</text>
        <dbReference type="Rhea" id="RHEA:18829"/>
        <dbReference type="ChEBI" id="CHEBI:15378"/>
        <dbReference type="ChEBI" id="CHEBI:57540"/>
        <dbReference type="ChEBI" id="CHEBI:57945"/>
        <dbReference type="ChEBI" id="CHEBI:58538"/>
        <dbReference type="ChEBI" id="CHEBI:58766"/>
        <dbReference type="EC" id="1.1.1.290"/>
    </reaction>
</comment>
<feature type="active site" description="Proton donor" evidence="5">
    <location>
        <position position="257"/>
    </location>
</feature>
<dbReference type="Pfam" id="PF00389">
    <property type="entry name" value="2-Hacid_dh"/>
    <property type="match status" value="1"/>
</dbReference>
<dbReference type="GO" id="GO:0033711">
    <property type="term" value="F:4-phosphoerythronate dehydrogenase activity"/>
    <property type="evidence" value="ECO:0007669"/>
    <property type="project" value="UniProtKB-EC"/>
</dbReference>
<comment type="subunit">
    <text evidence="5">Homodimer.</text>
</comment>
<dbReference type="UniPathway" id="UPA00244">
    <property type="reaction ID" value="UER00310"/>
</dbReference>
<comment type="caution">
    <text evidence="5">Lacks conserved residue(s) required for the propagation of feature annotation.</text>
</comment>
<dbReference type="GO" id="GO:0008465">
    <property type="term" value="F:hydroxypyruvate reductase (NADH) activity"/>
    <property type="evidence" value="ECO:0007669"/>
    <property type="project" value="TreeGrafter"/>
</dbReference>
<feature type="binding site" evidence="5">
    <location>
        <begin position="209"/>
        <end position="211"/>
    </location>
    <ligand>
        <name>NAD(+)</name>
        <dbReference type="ChEBI" id="CHEBI:57540"/>
    </ligand>
</feature>
<dbReference type="OrthoDB" id="9770208at2"/>
<dbReference type="Pfam" id="PF02826">
    <property type="entry name" value="2-Hacid_dh_C"/>
    <property type="match status" value="1"/>
</dbReference>
<dbReference type="GO" id="GO:0005829">
    <property type="term" value="C:cytosol"/>
    <property type="evidence" value="ECO:0007669"/>
    <property type="project" value="TreeGrafter"/>
</dbReference>
<dbReference type="CDD" id="cd12158">
    <property type="entry name" value="ErythrP_dh"/>
    <property type="match status" value="1"/>
</dbReference>
<protein>
    <recommendedName>
        <fullName evidence="5">Erythronate-4-phosphate dehydrogenase</fullName>
        <ecNumber evidence="5">1.1.1.290</ecNumber>
    </recommendedName>
</protein>
<evidence type="ECO:0000313" key="9">
    <source>
        <dbReference type="EMBL" id="PLW83291.1"/>
    </source>
</evidence>
<dbReference type="InterPro" id="IPR006139">
    <property type="entry name" value="D-isomer_2_OHA_DH_cat_dom"/>
</dbReference>
<gene>
    <name evidence="5" type="primary">pdxB</name>
    <name evidence="9" type="ORF">CWI75_07775</name>
</gene>
<dbReference type="InterPro" id="IPR020921">
    <property type="entry name" value="Erythronate-4-P_DHase"/>
</dbReference>
<dbReference type="InterPro" id="IPR006140">
    <property type="entry name" value="D-isomer_DH_NAD-bd"/>
</dbReference>
<dbReference type="PANTHER" id="PTHR10996:SF257">
    <property type="entry name" value="GLYOXYLATE REDUCTASE 1"/>
    <property type="match status" value="1"/>
</dbReference>
<organism evidence="9 10">
    <name type="scientific">Kineobactrum sediminis</name>
    <dbReference type="NCBI Taxonomy" id="1905677"/>
    <lineage>
        <taxon>Bacteria</taxon>
        <taxon>Pseudomonadati</taxon>
        <taxon>Pseudomonadota</taxon>
        <taxon>Gammaproteobacteria</taxon>
        <taxon>Cellvibrionales</taxon>
        <taxon>Halieaceae</taxon>
        <taxon>Kineobactrum</taxon>
    </lineage>
</organism>
<evidence type="ECO:0000256" key="5">
    <source>
        <dbReference type="HAMAP-Rule" id="MF_01825"/>
    </source>
</evidence>
<accession>A0A2N5Y4I7</accession>
<dbReference type="Gene3D" id="3.30.1370.170">
    <property type="match status" value="1"/>
</dbReference>
<keyword evidence="2 5" id="KW-0560">Oxidoreductase</keyword>
<dbReference type="GO" id="GO:0030267">
    <property type="term" value="F:glyoxylate reductase (NADPH) activity"/>
    <property type="evidence" value="ECO:0007669"/>
    <property type="project" value="TreeGrafter"/>
</dbReference>
<dbReference type="GO" id="GO:0008615">
    <property type="term" value="P:pyridoxine biosynthetic process"/>
    <property type="evidence" value="ECO:0007669"/>
    <property type="project" value="UniProtKB-UniRule"/>
</dbReference>
<evidence type="ECO:0000256" key="4">
    <source>
        <dbReference type="ARBA" id="ARBA00023096"/>
    </source>
</evidence>
<reference evidence="10" key="1">
    <citation type="submission" date="2017-11" db="EMBL/GenBank/DDBJ databases">
        <title>The draft genome sequence of Chromatocurvus sp. F02.</title>
        <authorList>
            <person name="Du Z.-J."/>
            <person name="Chang Y.-Q."/>
        </authorList>
    </citation>
    <scope>NUCLEOTIDE SEQUENCE [LARGE SCALE GENOMIC DNA]</scope>
    <source>
        <strain evidence="10">F02</strain>
    </source>
</reference>
<feature type="binding site" evidence="5">
    <location>
        <position position="261"/>
    </location>
    <ligand>
        <name>substrate</name>
    </ligand>
</feature>
<keyword evidence="10" id="KW-1185">Reference proteome</keyword>
<evidence type="ECO:0000259" key="6">
    <source>
        <dbReference type="Pfam" id="PF00389"/>
    </source>
</evidence>
<feature type="binding site" evidence="5">
    <location>
        <position position="178"/>
    </location>
    <ligand>
        <name>NAD(+)</name>
        <dbReference type="ChEBI" id="CHEBI:57540"/>
    </ligand>
</feature>
<dbReference type="AlphaFoldDB" id="A0A2N5Y4I7"/>
<dbReference type="EMBL" id="PKLZ01000003">
    <property type="protein sequence ID" value="PLW83291.1"/>
    <property type="molecule type" value="Genomic_DNA"/>
</dbReference>
<feature type="binding site" evidence="5">
    <location>
        <position position="71"/>
    </location>
    <ligand>
        <name>substrate</name>
    </ligand>
</feature>
<dbReference type="RefSeq" id="WP_101520891.1">
    <property type="nucleotide sequence ID" value="NZ_PKLZ01000003.1"/>
</dbReference>
<dbReference type="SUPFAM" id="SSF51735">
    <property type="entry name" value="NAD(P)-binding Rossmann-fold domains"/>
    <property type="match status" value="1"/>
</dbReference>
<feature type="active site" evidence="5">
    <location>
        <position position="240"/>
    </location>
</feature>
<dbReference type="InterPro" id="IPR024531">
    <property type="entry name" value="Erythronate-4-P_DHase_dimer"/>
</dbReference>
<keyword evidence="1 5" id="KW-0963">Cytoplasm</keyword>
<dbReference type="Gene3D" id="3.40.50.720">
    <property type="entry name" value="NAD(P)-binding Rossmann-like Domain"/>
    <property type="match status" value="2"/>
</dbReference>
<feature type="domain" description="D-isomer specific 2-hydroxyacid dehydrogenase catalytic" evidence="6">
    <location>
        <begin position="37"/>
        <end position="279"/>
    </location>
</feature>
<feature type="binding site" evidence="5">
    <location>
        <position position="151"/>
    </location>
    <ligand>
        <name>NAD(+)</name>
        <dbReference type="ChEBI" id="CHEBI:57540"/>
    </ligand>
</feature>
<dbReference type="Proteomes" id="UP000234845">
    <property type="component" value="Unassembled WGS sequence"/>
</dbReference>
<feature type="binding site" evidence="5">
    <location>
        <position position="260"/>
    </location>
    <ligand>
        <name>NAD(+)</name>
        <dbReference type="ChEBI" id="CHEBI:57540"/>
    </ligand>
</feature>
<comment type="subcellular location">
    <subcellularLocation>
        <location evidence="5">Cytoplasm</location>
    </subcellularLocation>
</comment>
<dbReference type="HAMAP" id="MF_01825">
    <property type="entry name" value="PdxB"/>
    <property type="match status" value="1"/>
</dbReference>
<evidence type="ECO:0000313" key="10">
    <source>
        <dbReference type="Proteomes" id="UP000234845"/>
    </source>
</evidence>
<dbReference type="InterPro" id="IPR050223">
    <property type="entry name" value="D-isomer_2-hydroxyacid_DH"/>
</dbReference>
<evidence type="ECO:0000259" key="7">
    <source>
        <dbReference type="Pfam" id="PF02826"/>
    </source>
</evidence>
<dbReference type="GO" id="GO:0046983">
    <property type="term" value="F:protein dimerization activity"/>
    <property type="evidence" value="ECO:0007669"/>
    <property type="project" value="InterPro"/>
</dbReference>
<dbReference type="InterPro" id="IPR036291">
    <property type="entry name" value="NAD(P)-bd_dom_sf"/>
</dbReference>
<comment type="function">
    <text evidence="5">Catalyzes the oxidation of erythronate-4-phosphate to 3-hydroxy-2-oxo-4-phosphonooxybutanoate.</text>
</comment>
<name>A0A2N5Y4I7_9GAMM</name>
<dbReference type="Pfam" id="PF11890">
    <property type="entry name" value="DUF3410"/>
    <property type="match status" value="1"/>
</dbReference>